<dbReference type="SUPFAM" id="SSF57362">
    <property type="entry name" value="BPTI-like"/>
    <property type="match status" value="2"/>
</dbReference>
<proteinExistence type="predicted"/>
<gene>
    <name evidence="4" type="ORF">RF11_13054</name>
</gene>
<dbReference type="EMBL" id="JWZT01002267">
    <property type="protein sequence ID" value="KII69828.1"/>
    <property type="molecule type" value="Genomic_DNA"/>
</dbReference>
<dbReference type="GO" id="GO:0004867">
    <property type="term" value="F:serine-type endopeptidase inhibitor activity"/>
    <property type="evidence" value="ECO:0007669"/>
    <property type="project" value="UniProtKB-KW"/>
</dbReference>
<organism evidence="4 5">
    <name type="scientific">Thelohanellus kitauei</name>
    <name type="common">Myxosporean</name>
    <dbReference type="NCBI Taxonomy" id="669202"/>
    <lineage>
        <taxon>Eukaryota</taxon>
        <taxon>Metazoa</taxon>
        <taxon>Cnidaria</taxon>
        <taxon>Myxozoa</taxon>
        <taxon>Myxosporea</taxon>
        <taxon>Bivalvulida</taxon>
        <taxon>Platysporina</taxon>
        <taxon>Myxobolidae</taxon>
        <taxon>Thelohanellus</taxon>
    </lineage>
</organism>
<evidence type="ECO:0000256" key="1">
    <source>
        <dbReference type="ARBA" id="ARBA00022690"/>
    </source>
</evidence>
<evidence type="ECO:0000313" key="5">
    <source>
        <dbReference type="Proteomes" id="UP000031668"/>
    </source>
</evidence>
<dbReference type="InterPro" id="IPR002223">
    <property type="entry name" value="Kunitz_BPTI"/>
</dbReference>
<dbReference type="Proteomes" id="UP000031668">
    <property type="component" value="Unassembled WGS sequence"/>
</dbReference>
<evidence type="ECO:0000313" key="4">
    <source>
        <dbReference type="EMBL" id="KII69828.1"/>
    </source>
</evidence>
<reference evidence="4 5" key="1">
    <citation type="journal article" date="2014" name="Genome Biol. Evol.">
        <title>The genome of the myxosporean Thelohanellus kitauei shows adaptations to nutrient acquisition within its fish host.</title>
        <authorList>
            <person name="Yang Y."/>
            <person name="Xiong J."/>
            <person name="Zhou Z."/>
            <person name="Huo F."/>
            <person name="Miao W."/>
            <person name="Ran C."/>
            <person name="Liu Y."/>
            <person name="Zhang J."/>
            <person name="Feng J."/>
            <person name="Wang M."/>
            <person name="Wang M."/>
            <person name="Wang L."/>
            <person name="Yao B."/>
        </authorList>
    </citation>
    <scope>NUCLEOTIDE SEQUENCE [LARGE SCALE GENOMIC DNA]</scope>
    <source>
        <strain evidence="4">Wuqing</strain>
    </source>
</reference>
<dbReference type="PROSITE" id="PS50279">
    <property type="entry name" value="BPTI_KUNITZ_2"/>
    <property type="match status" value="1"/>
</dbReference>
<protein>
    <recommendedName>
        <fullName evidence="3">BPTI/Kunitz inhibitor domain-containing protein</fullName>
    </recommendedName>
</protein>
<keyword evidence="2" id="KW-0722">Serine protease inhibitor</keyword>
<name>A0A0C2JKA6_THEKT</name>
<keyword evidence="1" id="KW-0646">Protease inhibitor</keyword>
<dbReference type="Gene3D" id="4.10.410.10">
    <property type="entry name" value="Pancreatic trypsin inhibitor Kunitz domain"/>
    <property type="match status" value="1"/>
</dbReference>
<feature type="domain" description="BPTI/Kunitz inhibitor" evidence="3">
    <location>
        <begin position="10"/>
        <end position="63"/>
    </location>
</feature>
<evidence type="ECO:0000259" key="3">
    <source>
        <dbReference type="PROSITE" id="PS50279"/>
    </source>
</evidence>
<sequence length="134" mass="15647">MNVIFVPSKCHKPWHEGNCESNPKSTFYFFDSTRRFCGEYQACGPVKDDVNMFTSMPDCKAECASPFRVKRRECLIDWGLRLRTPTTDGKKIKRAYNKYTGMCEVFIKQKGYPTPPLFDTWDECDRYCLIDILA</sequence>
<keyword evidence="5" id="KW-1185">Reference proteome</keyword>
<dbReference type="AlphaFoldDB" id="A0A0C2JKA6"/>
<dbReference type="OrthoDB" id="4473401at2759"/>
<comment type="caution">
    <text evidence="4">The sequence shown here is derived from an EMBL/GenBank/DDBJ whole genome shotgun (WGS) entry which is preliminary data.</text>
</comment>
<evidence type="ECO:0000256" key="2">
    <source>
        <dbReference type="ARBA" id="ARBA00022900"/>
    </source>
</evidence>
<accession>A0A0C2JKA6</accession>
<dbReference type="InterPro" id="IPR036880">
    <property type="entry name" value="Kunitz_BPTI_sf"/>
</dbReference>